<dbReference type="Gene3D" id="3.30.230.10">
    <property type="match status" value="1"/>
</dbReference>
<proteinExistence type="inferred from homology"/>
<evidence type="ECO:0000256" key="1">
    <source>
        <dbReference type="ARBA" id="ARBA00002663"/>
    </source>
</evidence>
<dbReference type="RefSeq" id="WP_090396366.1">
    <property type="nucleotide sequence ID" value="NZ_FNEN01000002.1"/>
</dbReference>
<evidence type="ECO:0000313" key="10">
    <source>
        <dbReference type="Proteomes" id="UP000198853"/>
    </source>
</evidence>
<evidence type="ECO:0000256" key="4">
    <source>
        <dbReference type="ARBA" id="ARBA00022759"/>
    </source>
</evidence>
<evidence type="ECO:0000256" key="7">
    <source>
        <dbReference type="HAMAP-Rule" id="MF_00227"/>
    </source>
</evidence>
<comment type="subunit">
    <text evidence="7">Consists of a catalytic RNA component (M1 or rnpB) and a protein subunit.</text>
</comment>
<gene>
    <name evidence="7" type="primary">rnpA</name>
    <name evidence="9" type="ORF">SAMN04488123_102454</name>
</gene>
<dbReference type="AlphaFoldDB" id="A0A1G8L475"/>
<comment type="catalytic activity">
    <reaction evidence="7">
        <text>Endonucleolytic cleavage of RNA, removing 5'-extranucleotides from tRNA precursor.</text>
        <dbReference type="EC" id="3.1.26.5"/>
    </reaction>
</comment>
<evidence type="ECO:0000256" key="5">
    <source>
        <dbReference type="ARBA" id="ARBA00022801"/>
    </source>
</evidence>
<dbReference type="HAMAP" id="MF_00227">
    <property type="entry name" value="RNase_P"/>
    <property type="match status" value="1"/>
</dbReference>
<keyword evidence="4 7" id="KW-0255">Endonuclease</keyword>
<dbReference type="GO" id="GO:0030677">
    <property type="term" value="C:ribonuclease P complex"/>
    <property type="evidence" value="ECO:0007669"/>
    <property type="project" value="TreeGrafter"/>
</dbReference>
<keyword evidence="2 7" id="KW-0819">tRNA processing</keyword>
<dbReference type="EMBL" id="FNEN01000002">
    <property type="protein sequence ID" value="SDI49980.1"/>
    <property type="molecule type" value="Genomic_DNA"/>
</dbReference>
<keyword evidence="5 7" id="KW-0378">Hydrolase</keyword>
<evidence type="ECO:0000256" key="6">
    <source>
        <dbReference type="ARBA" id="ARBA00022884"/>
    </source>
</evidence>
<protein>
    <recommendedName>
        <fullName evidence="7 8">Ribonuclease P protein component</fullName>
        <shortName evidence="7">RNase P protein</shortName>
        <shortName evidence="7">RNaseP protein</shortName>
        <ecNumber evidence="7 8">3.1.26.5</ecNumber>
    </recommendedName>
    <alternativeName>
        <fullName evidence="7">Protein C5</fullName>
    </alternativeName>
</protein>
<dbReference type="Pfam" id="PF00825">
    <property type="entry name" value="Ribonuclease_P"/>
    <property type="match status" value="1"/>
</dbReference>
<comment type="function">
    <text evidence="1 7">RNaseP catalyzes the removal of the 5'-leader sequence from pre-tRNA to produce the mature 5'-terminus. It can also cleave other RNA substrates such as 4.5S RNA. The protein component plays an auxiliary but essential role in vivo by binding to the 5'-leader sequence and broadening the substrate specificity of the ribozyme.</text>
</comment>
<organism evidence="9 10">
    <name type="scientific">Natribacillus halophilus</name>
    <dbReference type="NCBI Taxonomy" id="549003"/>
    <lineage>
        <taxon>Bacteria</taxon>
        <taxon>Bacillati</taxon>
        <taxon>Bacillota</taxon>
        <taxon>Bacilli</taxon>
        <taxon>Bacillales</taxon>
        <taxon>Bacillaceae</taxon>
        <taxon>Natribacillus</taxon>
    </lineage>
</organism>
<dbReference type="FunFam" id="3.30.230.10:FF:000021">
    <property type="entry name" value="Ribonuclease P protein component"/>
    <property type="match status" value="1"/>
</dbReference>
<accession>A0A1G8L475</accession>
<dbReference type="GO" id="GO:0000049">
    <property type="term" value="F:tRNA binding"/>
    <property type="evidence" value="ECO:0007669"/>
    <property type="project" value="UniProtKB-UniRule"/>
</dbReference>
<keyword evidence="3 7" id="KW-0540">Nuclease</keyword>
<dbReference type="PANTHER" id="PTHR33992">
    <property type="entry name" value="RIBONUCLEASE P PROTEIN COMPONENT"/>
    <property type="match status" value="1"/>
</dbReference>
<dbReference type="OrthoDB" id="9810867at2"/>
<dbReference type="Proteomes" id="UP000198853">
    <property type="component" value="Unassembled WGS sequence"/>
</dbReference>
<keyword evidence="10" id="KW-1185">Reference proteome</keyword>
<dbReference type="GO" id="GO:0042781">
    <property type="term" value="F:3'-tRNA processing endoribonuclease activity"/>
    <property type="evidence" value="ECO:0007669"/>
    <property type="project" value="TreeGrafter"/>
</dbReference>
<dbReference type="PANTHER" id="PTHR33992:SF1">
    <property type="entry name" value="RIBONUCLEASE P PROTEIN COMPONENT"/>
    <property type="match status" value="1"/>
</dbReference>
<evidence type="ECO:0000256" key="3">
    <source>
        <dbReference type="ARBA" id="ARBA00022722"/>
    </source>
</evidence>
<dbReference type="EC" id="3.1.26.5" evidence="7 8"/>
<dbReference type="InterPro" id="IPR020568">
    <property type="entry name" value="Ribosomal_Su5_D2-typ_SF"/>
</dbReference>
<dbReference type="NCBIfam" id="TIGR00188">
    <property type="entry name" value="rnpA"/>
    <property type="match status" value="1"/>
</dbReference>
<name>A0A1G8L475_9BACI</name>
<keyword evidence="6 7" id="KW-0694">RNA-binding</keyword>
<reference evidence="9 10" key="1">
    <citation type="submission" date="2016-10" db="EMBL/GenBank/DDBJ databases">
        <authorList>
            <person name="de Groot N.N."/>
        </authorList>
    </citation>
    <scope>NUCLEOTIDE SEQUENCE [LARGE SCALE GENOMIC DNA]</scope>
    <source>
        <strain evidence="9 10">DSM 21771</strain>
    </source>
</reference>
<comment type="similarity">
    <text evidence="7">Belongs to the RnpA family.</text>
</comment>
<dbReference type="InterPro" id="IPR000100">
    <property type="entry name" value="RNase_P"/>
</dbReference>
<dbReference type="GO" id="GO:0001682">
    <property type="term" value="P:tRNA 5'-leader removal"/>
    <property type="evidence" value="ECO:0007669"/>
    <property type="project" value="UniProtKB-UniRule"/>
</dbReference>
<dbReference type="InterPro" id="IPR020539">
    <property type="entry name" value="RNase_P_CS"/>
</dbReference>
<dbReference type="GO" id="GO:0004526">
    <property type="term" value="F:ribonuclease P activity"/>
    <property type="evidence" value="ECO:0007669"/>
    <property type="project" value="UniProtKB-UniRule"/>
</dbReference>
<dbReference type="PROSITE" id="PS00648">
    <property type="entry name" value="RIBONUCLEASE_P"/>
    <property type="match status" value="1"/>
</dbReference>
<dbReference type="SUPFAM" id="SSF54211">
    <property type="entry name" value="Ribosomal protein S5 domain 2-like"/>
    <property type="match status" value="1"/>
</dbReference>
<dbReference type="InterPro" id="IPR014721">
    <property type="entry name" value="Ribsml_uS5_D2-typ_fold_subgr"/>
</dbReference>
<evidence type="ECO:0000256" key="2">
    <source>
        <dbReference type="ARBA" id="ARBA00022694"/>
    </source>
</evidence>
<evidence type="ECO:0000313" key="9">
    <source>
        <dbReference type="EMBL" id="SDI49980.1"/>
    </source>
</evidence>
<evidence type="ECO:0000256" key="8">
    <source>
        <dbReference type="NCBIfam" id="TIGR00188"/>
    </source>
</evidence>
<sequence length="117" mass="13687">MKKAYRIKDNDEFAKIFKEGKTVANHQFVLYVLDKPGQSHFRFGVTVGRKLGTAVTRNRLKRWIREMMREHQDAVQADKDYIIIGRKPLLSMKYHTASKSFAHVFKRAGVWRPHGPC</sequence>